<evidence type="ECO:0000259" key="2">
    <source>
        <dbReference type="PROSITE" id="PS51502"/>
    </source>
</evidence>
<feature type="domain" description="Stress-response A/B barrel" evidence="2">
    <location>
        <begin position="9"/>
        <end position="102"/>
    </location>
</feature>
<dbReference type="PANTHER" id="PTHR33178:SF10">
    <property type="entry name" value="STRESS-RESPONSE A_B BARREL DOMAIN-CONTAINING PROTEIN"/>
    <property type="match status" value="1"/>
</dbReference>
<gene>
    <name evidence="3" type="ORF">ACFOWE_30630</name>
</gene>
<dbReference type="RefSeq" id="WP_377294005.1">
    <property type="nucleotide sequence ID" value="NZ_JBHSBM010000054.1"/>
</dbReference>
<sequence length="104" mass="11358">MRTERETMFRHVVLLAWTPDATDEQKAAVLTALGTLPGAIPQIRSYAFGADAGVSPGNHDLAIVADFDDAEDYAVYRDHPVHQAVIAERIKPILASRAAVQFEV</sequence>
<dbReference type="Proteomes" id="UP001595850">
    <property type="component" value="Unassembled WGS sequence"/>
</dbReference>
<dbReference type="PANTHER" id="PTHR33178">
    <property type="match status" value="1"/>
</dbReference>
<keyword evidence="4" id="KW-1185">Reference proteome</keyword>
<evidence type="ECO:0000256" key="1">
    <source>
        <dbReference type="ARBA" id="ARBA00011738"/>
    </source>
</evidence>
<accession>A0ABV8IFM0</accession>
<evidence type="ECO:0000313" key="4">
    <source>
        <dbReference type="Proteomes" id="UP001595850"/>
    </source>
</evidence>
<evidence type="ECO:0000313" key="3">
    <source>
        <dbReference type="EMBL" id="MFC4062675.1"/>
    </source>
</evidence>
<dbReference type="Gene3D" id="3.30.70.100">
    <property type="match status" value="1"/>
</dbReference>
<dbReference type="Pfam" id="PF07876">
    <property type="entry name" value="Dabb"/>
    <property type="match status" value="1"/>
</dbReference>
<reference evidence="4" key="1">
    <citation type="journal article" date="2019" name="Int. J. Syst. Evol. Microbiol.">
        <title>The Global Catalogue of Microorganisms (GCM) 10K type strain sequencing project: providing services to taxonomists for standard genome sequencing and annotation.</title>
        <authorList>
            <consortium name="The Broad Institute Genomics Platform"/>
            <consortium name="The Broad Institute Genome Sequencing Center for Infectious Disease"/>
            <person name="Wu L."/>
            <person name="Ma J."/>
        </authorList>
    </citation>
    <scope>NUCLEOTIDE SEQUENCE [LARGE SCALE GENOMIC DNA]</scope>
    <source>
        <strain evidence="4">TBRC 4489</strain>
    </source>
</reference>
<dbReference type="InterPro" id="IPR013097">
    <property type="entry name" value="Dabb"/>
</dbReference>
<dbReference type="InterPro" id="IPR011008">
    <property type="entry name" value="Dimeric_a/b-barrel"/>
</dbReference>
<dbReference type="InterPro" id="IPR044662">
    <property type="entry name" value="HS1/DABB1-like"/>
</dbReference>
<name>A0ABV8IFM0_9ACTN</name>
<proteinExistence type="predicted"/>
<protein>
    <submittedName>
        <fullName evidence="3">Dabb family protein</fullName>
    </submittedName>
</protein>
<dbReference type="PROSITE" id="PS51502">
    <property type="entry name" value="S_R_A_B_BARREL"/>
    <property type="match status" value="1"/>
</dbReference>
<comment type="caution">
    <text evidence="3">The sequence shown here is derived from an EMBL/GenBank/DDBJ whole genome shotgun (WGS) entry which is preliminary data.</text>
</comment>
<comment type="subunit">
    <text evidence="1">Homodimer.</text>
</comment>
<organism evidence="3 4">
    <name type="scientific">Planomonospora corallina</name>
    <dbReference type="NCBI Taxonomy" id="1806052"/>
    <lineage>
        <taxon>Bacteria</taxon>
        <taxon>Bacillati</taxon>
        <taxon>Actinomycetota</taxon>
        <taxon>Actinomycetes</taxon>
        <taxon>Streptosporangiales</taxon>
        <taxon>Streptosporangiaceae</taxon>
        <taxon>Planomonospora</taxon>
    </lineage>
</organism>
<dbReference type="SUPFAM" id="SSF54909">
    <property type="entry name" value="Dimeric alpha+beta barrel"/>
    <property type="match status" value="1"/>
</dbReference>
<dbReference type="EMBL" id="JBHSBM010000054">
    <property type="protein sequence ID" value="MFC4062675.1"/>
    <property type="molecule type" value="Genomic_DNA"/>
</dbReference>
<dbReference type="SMART" id="SM00886">
    <property type="entry name" value="Dabb"/>
    <property type="match status" value="1"/>
</dbReference>